<feature type="chain" id="PRO_5038382615" description="Reverse transcriptase RNase H-like domain-containing protein" evidence="7">
    <location>
        <begin position="17"/>
        <end position="104"/>
    </location>
</feature>
<keyword evidence="7" id="KW-0732">Signal</keyword>
<evidence type="ECO:0000256" key="5">
    <source>
        <dbReference type="ARBA" id="ARBA00022801"/>
    </source>
</evidence>
<evidence type="ECO:0000256" key="7">
    <source>
        <dbReference type="SAM" id="SignalP"/>
    </source>
</evidence>
<dbReference type="PANTHER" id="PTHR34072:SF52">
    <property type="entry name" value="RIBONUCLEASE H"/>
    <property type="match status" value="1"/>
</dbReference>
<keyword evidence="5" id="KW-0378">Hydrolase</keyword>
<feature type="signal peptide" evidence="7">
    <location>
        <begin position="1"/>
        <end position="16"/>
    </location>
</feature>
<evidence type="ECO:0000313" key="10">
    <source>
        <dbReference type="Proteomes" id="UP001058974"/>
    </source>
</evidence>
<evidence type="ECO:0000256" key="6">
    <source>
        <dbReference type="ARBA" id="ARBA00022918"/>
    </source>
</evidence>
<dbReference type="GO" id="GO:0016787">
    <property type="term" value="F:hydrolase activity"/>
    <property type="evidence" value="ECO:0007669"/>
    <property type="project" value="UniProtKB-KW"/>
</dbReference>
<dbReference type="Pfam" id="PF17917">
    <property type="entry name" value="RT_RNaseH"/>
    <property type="match status" value="1"/>
</dbReference>
<name>A0A9D4YDH6_PEA</name>
<keyword evidence="2" id="KW-0548">Nucleotidyltransferase</keyword>
<evidence type="ECO:0000256" key="4">
    <source>
        <dbReference type="ARBA" id="ARBA00022759"/>
    </source>
</evidence>
<reference evidence="9 10" key="1">
    <citation type="journal article" date="2022" name="Nat. Genet.">
        <title>Improved pea reference genome and pan-genome highlight genomic features and evolutionary characteristics.</title>
        <authorList>
            <person name="Yang T."/>
            <person name="Liu R."/>
            <person name="Luo Y."/>
            <person name="Hu S."/>
            <person name="Wang D."/>
            <person name="Wang C."/>
            <person name="Pandey M.K."/>
            <person name="Ge S."/>
            <person name="Xu Q."/>
            <person name="Li N."/>
            <person name="Li G."/>
            <person name="Huang Y."/>
            <person name="Saxena R.K."/>
            <person name="Ji Y."/>
            <person name="Li M."/>
            <person name="Yan X."/>
            <person name="He Y."/>
            <person name="Liu Y."/>
            <person name="Wang X."/>
            <person name="Xiang C."/>
            <person name="Varshney R.K."/>
            <person name="Ding H."/>
            <person name="Gao S."/>
            <person name="Zong X."/>
        </authorList>
    </citation>
    <scope>NUCLEOTIDE SEQUENCE [LARGE SCALE GENOMIC DNA]</scope>
    <source>
        <strain evidence="9 10">cv. Zhongwan 6</strain>
    </source>
</reference>
<dbReference type="GO" id="GO:0004519">
    <property type="term" value="F:endonuclease activity"/>
    <property type="evidence" value="ECO:0007669"/>
    <property type="project" value="UniProtKB-KW"/>
</dbReference>
<keyword evidence="6" id="KW-0695">RNA-directed DNA polymerase</keyword>
<protein>
    <recommendedName>
        <fullName evidence="8">Reverse transcriptase RNase H-like domain-containing protein</fullName>
    </recommendedName>
</protein>
<dbReference type="PANTHER" id="PTHR34072">
    <property type="entry name" value="ENZYMATIC POLYPROTEIN-RELATED"/>
    <property type="match status" value="1"/>
</dbReference>
<evidence type="ECO:0000259" key="8">
    <source>
        <dbReference type="Pfam" id="PF17917"/>
    </source>
</evidence>
<dbReference type="Gramene" id="Psat02G0259400-T1">
    <property type="protein sequence ID" value="KAI5436188.1"/>
    <property type="gene ID" value="KIW84_022594"/>
</dbReference>
<keyword evidence="10" id="KW-1185">Reference proteome</keyword>
<dbReference type="GO" id="GO:0003964">
    <property type="term" value="F:RNA-directed DNA polymerase activity"/>
    <property type="evidence" value="ECO:0007669"/>
    <property type="project" value="UniProtKB-KW"/>
</dbReference>
<dbReference type="SUPFAM" id="SSF56672">
    <property type="entry name" value="DNA/RNA polymerases"/>
    <property type="match status" value="1"/>
</dbReference>
<evidence type="ECO:0000313" key="9">
    <source>
        <dbReference type="EMBL" id="KAI5436188.1"/>
    </source>
</evidence>
<feature type="non-terminal residue" evidence="9">
    <location>
        <position position="104"/>
    </location>
</feature>
<dbReference type="EMBL" id="JAMSHJ010000002">
    <property type="protein sequence ID" value="KAI5436188.1"/>
    <property type="molecule type" value="Genomic_DNA"/>
</dbReference>
<evidence type="ECO:0000256" key="3">
    <source>
        <dbReference type="ARBA" id="ARBA00022722"/>
    </source>
</evidence>
<evidence type="ECO:0000256" key="1">
    <source>
        <dbReference type="ARBA" id="ARBA00022679"/>
    </source>
</evidence>
<organism evidence="9 10">
    <name type="scientific">Pisum sativum</name>
    <name type="common">Garden pea</name>
    <name type="synonym">Lathyrus oleraceus</name>
    <dbReference type="NCBI Taxonomy" id="3888"/>
    <lineage>
        <taxon>Eukaryota</taxon>
        <taxon>Viridiplantae</taxon>
        <taxon>Streptophyta</taxon>
        <taxon>Embryophyta</taxon>
        <taxon>Tracheophyta</taxon>
        <taxon>Spermatophyta</taxon>
        <taxon>Magnoliopsida</taxon>
        <taxon>eudicotyledons</taxon>
        <taxon>Gunneridae</taxon>
        <taxon>Pentapetalae</taxon>
        <taxon>rosids</taxon>
        <taxon>fabids</taxon>
        <taxon>Fabales</taxon>
        <taxon>Fabaceae</taxon>
        <taxon>Papilionoideae</taxon>
        <taxon>50 kb inversion clade</taxon>
        <taxon>NPAAA clade</taxon>
        <taxon>Hologalegina</taxon>
        <taxon>IRL clade</taxon>
        <taxon>Fabeae</taxon>
        <taxon>Lathyrus</taxon>
    </lineage>
</organism>
<gene>
    <name evidence="9" type="ORF">KIW84_022594</name>
</gene>
<accession>A0A9D4YDH6</accession>
<comment type="caution">
    <text evidence="9">The sequence shown here is derived from an EMBL/GenBank/DDBJ whole genome shotgun (WGS) entry which is preliminary data.</text>
</comment>
<keyword evidence="1" id="KW-0808">Transferase</keyword>
<sequence length="104" mass="12538">MLMFASVLILPNLSESFVVYCDALKMGLSGVLMPNGQVMAYVSRQLKVHERNYSMHNLELEVVEFVFKFWRHYLFGFRFEVFSDHKSLNYLFDRKDINMRQMRW</sequence>
<dbReference type="InterPro" id="IPR043502">
    <property type="entry name" value="DNA/RNA_pol_sf"/>
</dbReference>
<evidence type="ECO:0000256" key="2">
    <source>
        <dbReference type="ARBA" id="ARBA00022695"/>
    </source>
</evidence>
<dbReference type="InterPro" id="IPR041373">
    <property type="entry name" value="RT_RNaseH"/>
</dbReference>
<proteinExistence type="predicted"/>
<dbReference type="Proteomes" id="UP001058974">
    <property type="component" value="Chromosome 2"/>
</dbReference>
<dbReference type="CDD" id="cd09274">
    <property type="entry name" value="RNase_HI_RT_Ty3"/>
    <property type="match status" value="1"/>
</dbReference>
<feature type="domain" description="Reverse transcriptase RNase H-like" evidence="8">
    <location>
        <begin position="13"/>
        <end position="104"/>
    </location>
</feature>
<keyword evidence="4" id="KW-0255">Endonuclease</keyword>
<dbReference type="AlphaFoldDB" id="A0A9D4YDH6"/>
<keyword evidence="3" id="KW-0540">Nuclease</keyword>